<dbReference type="PANTHER" id="PTHR20531:SF1">
    <property type="entry name" value="N-ALPHA-ACETYLTRANSFERASE 40"/>
    <property type="match status" value="1"/>
</dbReference>
<dbReference type="GO" id="GO:1990189">
    <property type="term" value="F:protein N-terminal-serine acetyltransferase activity"/>
    <property type="evidence" value="ECO:0000318"/>
    <property type="project" value="GO_Central"/>
</dbReference>
<feature type="compositionally biased region" description="Low complexity" evidence="12">
    <location>
        <begin position="324"/>
        <end position="334"/>
    </location>
</feature>
<sequence>MVGNKLSAVRSVLRKARQLKDPLGELVSTARPCRVDGQQHTHFRSHHAADLPKQQLEWCLDVCRENMAAFYERVWSWSDVKKRRQFTSSASRFLIAYDVNAARVPVGYINFRFEYEDGEAVLYCYELQVARAAQQRGLGRAMMELLEQIAWGAGMSKVMLTVFTENVPALAFYSKLGYRLDETSPDYSPASGNCSPLELAHSAGGGGSSRCSPELGAAAAVTATGTGCSGNRSASGSPEGGGSAAVSSSMAVSSGSAGGAGSGEGSGSGYHILSKRIPSDWREEVRLQQEAQQQRDVQRAEVQQQVAVRNVAPGHQAHEEHQVHQQGQSPQPLPQQLAPLRQAVEAVAAMAEAALPVAAAAASPAAVCAPEAEAEEPGSRKKQRVSCTPDVTGAGRSGSCGPELEDRAEGAAQSDVAATAGHDLSRNGTPVPMVIHEGTGAGSGAGAAAAGTSSTEQEKAEQVKPGAAEPAAVPPAQDGEAAGAGMKICGACSSNGAAAAEHIP</sequence>
<dbReference type="OrthoDB" id="424551at2759"/>
<dbReference type="PANTHER" id="PTHR20531">
    <property type="entry name" value="N-ALPHA-ACETYLTRANSFERASE 40"/>
    <property type="match status" value="1"/>
</dbReference>
<dbReference type="GO" id="GO:0005634">
    <property type="term" value="C:nucleus"/>
    <property type="evidence" value="ECO:0000318"/>
    <property type="project" value="GO_Central"/>
</dbReference>
<keyword evidence="9" id="KW-0012">Acyltransferase</keyword>
<feature type="region of interest" description="Disordered" evidence="12">
    <location>
        <begin position="226"/>
        <end position="272"/>
    </location>
</feature>
<name>A0A2K3D9W1_CHLRE</name>
<keyword evidence="15" id="KW-1185">Reference proteome</keyword>
<feature type="compositionally biased region" description="Gly residues" evidence="12">
    <location>
        <begin position="256"/>
        <end position="268"/>
    </location>
</feature>
<dbReference type="InterPro" id="IPR000182">
    <property type="entry name" value="GNAT_dom"/>
</dbReference>
<keyword evidence="8" id="KW-0539">Nucleus</keyword>
<feature type="compositionally biased region" description="Low complexity" evidence="12">
    <location>
        <begin position="446"/>
        <end position="455"/>
    </location>
</feature>
<evidence type="ECO:0000256" key="8">
    <source>
        <dbReference type="ARBA" id="ARBA00023242"/>
    </source>
</evidence>
<dbReference type="GO" id="GO:0005737">
    <property type="term" value="C:cytoplasm"/>
    <property type="evidence" value="ECO:0007669"/>
    <property type="project" value="UniProtKB-SubCell"/>
</dbReference>
<comment type="similarity">
    <text evidence="3">Belongs to the acetyltransferase family. NAA40 subfamily.</text>
</comment>
<dbReference type="GO" id="GO:0010485">
    <property type="term" value="F:histone H4 acetyltransferase activity"/>
    <property type="evidence" value="ECO:0000318"/>
    <property type="project" value="GO_Central"/>
</dbReference>
<feature type="compositionally biased region" description="Low complexity" evidence="12">
    <location>
        <begin position="244"/>
        <end position="255"/>
    </location>
</feature>
<reference evidence="14 15" key="1">
    <citation type="journal article" date="2007" name="Science">
        <title>The Chlamydomonas genome reveals the evolution of key animal and plant functions.</title>
        <authorList>
            <person name="Merchant S.S."/>
            <person name="Prochnik S.E."/>
            <person name="Vallon O."/>
            <person name="Harris E.H."/>
            <person name="Karpowicz S.J."/>
            <person name="Witman G.B."/>
            <person name="Terry A."/>
            <person name="Salamov A."/>
            <person name="Fritz-Laylin L.K."/>
            <person name="Marechal-Drouard L."/>
            <person name="Marshall W.F."/>
            <person name="Qu L.H."/>
            <person name="Nelson D.R."/>
            <person name="Sanderfoot A.A."/>
            <person name="Spalding M.H."/>
            <person name="Kapitonov V.V."/>
            <person name="Ren Q."/>
            <person name="Ferris P."/>
            <person name="Lindquist E."/>
            <person name="Shapiro H."/>
            <person name="Lucas S.M."/>
            <person name="Grimwood J."/>
            <person name="Schmutz J."/>
            <person name="Cardol P."/>
            <person name="Cerutti H."/>
            <person name="Chanfreau G."/>
            <person name="Chen C.L."/>
            <person name="Cognat V."/>
            <person name="Croft M.T."/>
            <person name="Dent R."/>
            <person name="Dutcher S."/>
            <person name="Fernandez E."/>
            <person name="Fukuzawa H."/>
            <person name="Gonzalez-Ballester D."/>
            <person name="Gonzalez-Halphen D."/>
            <person name="Hallmann A."/>
            <person name="Hanikenne M."/>
            <person name="Hippler M."/>
            <person name="Inwood W."/>
            <person name="Jabbari K."/>
            <person name="Kalanon M."/>
            <person name="Kuras R."/>
            <person name="Lefebvre P.A."/>
            <person name="Lemaire S.D."/>
            <person name="Lobanov A.V."/>
            <person name="Lohr M."/>
            <person name="Manuell A."/>
            <person name="Meier I."/>
            <person name="Mets L."/>
            <person name="Mittag M."/>
            <person name="Mittelmeier T."/>
            <person name="Moroney J.V."/>
            <person name="Moseley J."/>
            <person name="Napoli C."/>
            <person name="Nedelcu A.M."/>
            <person name="Niyogi K."/>
            <person name="Novoselov S.V."/>
            <person name="Paulsen I.T."/>
            <person name="Pazour G."/>
            <person name="Purton S."/>
            <person name="Ral J.P."/>
            <person name="Riano-Pachon D.M."/>
            <person name="Riekhof W."/>
            <person name="Rymarquis L."/>
            <person name="Schroda M."/>
            <person name="Stern D."/>
            <person name="Umen J."/>
            <person name="Willows R."/>
            <person name="Wilson N."/>
            <person name="Zimmer S.L."/>
            <person name="Allmer J."/>
            <person name="Balk J."/>
            <person name="Bisova K."/>
            <person name="Chen C.J."/>
            <person name="Elias M."/>
            <person name="Gendler K."/>
            <person name="Hauser C."/>
            <person name="Lamb M.R."/>
            <person name="Ledford H."/>
            <person name="Long J.C."/>
            <person name="Minagawa J."/>
            <person name="Page M.D."/>
            <person name="Pan J."/>
            <person name="Pootakham W."/>
            <person name="Roje S."/>
            <person name="Rose A."/>
            <person name="Stahlberg E."/>
            <person name="Terauchi A.M."/>
            <person name="Yang P."/>
            <person name="Ball S."/>
            <person name="Bowler C."/>
            <person name="Dieckmann C.L."/>
            <person name="Gladyshev V.N."/>
            <person name="Green P."/>
            <person name="Jorgensen R."/>
            <person name="Mayfield S."/>
            <person name="Mueller-Roeber B."/>
            <person name="Rajamani S."/>
            <person name="Sayre R.T."/>
            <person name="Brokstein P."/>
            <person name="Dubchak I."/>
            <person name="Goodstein D."/>
            <person name="Hornick L."/>
            <person name="Huang Y.W."/>
            <person name="Jhaveri J."/>
            <person name="Luo Y."/>
            <person name="Martinez D."/>
            <person name="Ngau W.C."/>
            <person name="Otillar B."/>
            <person name="Poliakov A."/>
            <person name="Porter A."/>
            <person name="Szajkowski L."/>
            <person name="Werner G."/>
            <person name="Zhou K."/>
            <person name="Grigoriev I.V."/>
            <person name="Rokhsar D.S."/>
            <person name="Grossman A.R."/>
        </authorList>
    </citation>
    <scope>NUCLEOTIDE SEQUENCE [LARGE SCALE GENOMIC DNA]</scope>
    <source>
        <strain evidence="15">CC-503</strain>
    </source>
</reference>
<comment type="subcellular location">
    <subcellularLocation>
        <location evidence="2">Cytoplasm</location>
    </subcellularLocation>
    <subcellularLocation>
        <location evidence="1">Nucleus</location>
    </subcellularLocation>
</comment>
<dbReference type="InterPro" id="IPR039949">
    <property type="entry name" value="NAA40"/>
</dbReference>
<dbReference type="RefSeq" id="XP_042920048.1">
    <property type="nucleotide sequence ID" value="XM_043066651.1"/>
</dbReference>
<dbReference type="Gramene" id="PNW77321">
    <property type="protein sequence ID" value="PNW77321"/>
    <property type="gene ID" value="CHLRE_10g431450v5"/>
</dbReference>
<evidence type="ECO:0000256" key="6">
    <source>
        <dbReference type="ARBA" id="ARBA00022490"/>
    </source>
</evidence>
<dbReference type="PROSITE" id="PS51186">
    <property type="entry name" value="GNAT"/>
    <property type="match status" value="1"/>
</dbReference>
<evidence type="ECO:0000256" key="4">
    <source>
        <dbReference type="ARBA" id="ARBA00012950"/>
    </source>
</evidence>
<comment type="catalytic activity">
    <reaction evidence="11">
        <text>N-terminal L-seryl-[histone H4] + acetyl-CoA = N-terminal N(alpha)-acetyl-L-seryl-[histone H4] + CoA + H(+)</text>
        <dbReference type="Rhea" id="RHEA:50596"/>
        <dbReference type="Rhea" id="RHEA-COMP:12740"/>
        <dbReference type="Rhea" id="RHEA-COMP:12743"/>
        <dbReference type="ChEBI" id="CHEBI:15378"/>
        <dbReference type="ChEBI" id="CHEBI:57287"/>
        <dbReference type="ChEBI" id="CHEBI:57288"/>
        <dbReference type="ChEBI" id="CHEBI:64738"/>
        <dbReference type="ChEBI" id="CHEBI:83690"/>
        <dbReference type="EC" id="2.3.1.257"/>
    </reaction>
</comment>
<evidence type="ECO:0000256" key="10">
    <source>
        <dbReference type="ARBA" id="ARBA00047821"/>
    </source>
</evidence>
<gene>
    <name evidence="14" type="ORF">CHLRE_10g431450v5</name>
</gene>
<dbReference type="InParanoid" id="A0A2K3D9W1"/>
<dbReference type="EMBL" id="CM008971">
    <property type="protein sequence ID" value="PNW77321.1"/>
    <property type="molecule type" value="Genomic_DNA"/>
</dbReference>
<evidence type="ECO:0000256" key="9">
    <source>
        <dbReference type="ARBA" id="ARBA00023315"/>
    </source>
</evidence>
<feature type="region of interest" description="Disordered" evidence="12">
    <location>
        <begin position="373"/>
        <end position="482"/>
    </location>
</feature>
<feature type="compositionally biased region" description="Low complexity" evidence="12">
    <location>
        <begin position="465"/>
        <end position="476"/>
    </location>
</feature>
<evidence type="ECO:0000256" key="5">
    <source>
        <dbReference type="ARBA" id="ARBA00015043"/>
    </source>
</evidence>
<evidence type="ECO:0000256" key="1">
    <source>
        <dbReference type="ARBA" id="ARBA00004123"/>
    </source>
</evidence>
<dbReference type="GO" id="GO:0043998">
    <property type="term" value="F:histone H2A acetyltransferase activity"/>
    <property type="evidence" value="ECO:0000318"/>
    <property type="project" value="GO_Central"/>
</dbReference>
<evidence type="ECO:0000313" key="14">
    <source>
        <dbReference type="EMBL" id="PNW77321.1"/>
    </source>
</evidence>
<dbReference type="Pfam" id="PF00583">
    <property type="entry name" value="Acetyltransf_1"/>
    <property type="match status" value="1"/>
</dbReference>
<dbReference type="GeneID" id="5728071"/>
<dbReference type="Gene3D" id="3.40.630.30">
    <property type="match status" value="1"/>
</dbReference>
<organism evidence="14 15">
    <name type="scientific">Chlamydomonas reinhardtii</name>
    <name type="common">Chlamydomonas smithii</name>
    <dbReference type="NCBI Taxonomy" id="3055"/>
    <lineage>
        <taxon>Eukaryota</taxon>
        <taxon>Viridiplantae</taxon>
        <taxon>Chlorophyta</taxon>
        <taxon>core chlorophytes</taxon>
        <taxon>Chlorophyceae</taxon>
        <taxon>CS clade</taxon>
        <taxon>Chlamydomonadales</taxon>
        <taxon>Chlamydomonadaceae</taxon>
        <taxon>Chlamydomonas</taxon>
    </lineage>
</organism>
<evidence type="ECO:0000256" key="2">
    <source>
        <dbReference type="ARBA" id="ARBA00004496"/>
    </source>
</evidence>
<dbReference type="CDD" id="cd04301">
    <property type="entry name" value="NAT_SF"/>
    <property type="match status" value="1"/>
</dbReference>
<comment type="catalytic activity">
    <reaction evidence="10">
        <text>N-terminal L-seryl-[histone H2A] + acetyl-CoA = N-terminal N(alpha)-acetyl-L-seryl-[histone H2A] + CoA + H(+)</text>
        <dbReference type="Rhea" id="RHEA:50600"/>
        <dbReference type="Rhea" id="RHEA-COMP:12742"/>
        <dbReference type="Rhea" id="RHEA-COMP:12744"/>
        <dbReference type="ChEBI" id="CHEBI:15378"/>
        <dbReference type="ChEBI" id="CHEBI:57287"/>
        <dbReference type="ChEBI" id="CHEBI:57288"/>
        <dbReference type="ChEBI" id="CHEBI:64738"/>
        <dbReference type="ChEBI" id="CHEBI:83690"/>
        <dbReference type="EC" id="2.3.1.257"/>
    </reaction>
</comment>
<evidence type="ECO:0000313" key="15">
    <source>
        <dbReference type="Proteomes" id="UP000006906"/>
    </source>
</evidence>
<evidence type="ECO:0000256" key="7">
    <source>
        <dbReference type="ARBA" id="ARBA00022679"/>
    </source>
</evidence>
<dbReference type="InterPro" id="IPR016181">
    <property type="entry name" value="Acyl_CoA_acyltransferase"/>
</dbReference>
<evidence type="ECO:0000256" key="3">
    <source>
        <dbReference type="ARBA" id="ARBA00008870"/>
    </source>
</evidence>
<keyword evidence="7" id="KW-0808">Transferase</keyword>
<dbReference type="EC" id="2.3.1.257" evidence="4"/>
<protein>
    <recommendedName>
        <fullName evidence="5">N-alpha-acetyltransferase 40</fullName>
        <ecNumber evidence="4">2.3.1.257</ecNumber>
    </recommendedName>
</protein>
<evidence type="ECO:0000259" key="13">
    <source>
        <dbReference type="PROSITE" id="PS51186"/>
    </source>
</evidence>
<evidence type="ECO:0000256" key="11">
    <source>
        <dbReference type="ARBA" id="ARBA00049524"/>
    </source>
</evidence>
<keyword evidence="6" id="KW-0963">Cytoplasm</keyword>
<proteinExistence type="inferred from homology"/>
<feature type="region of interest" description="Disordered" evidence="12">
    <location>
        <begin position="314"/>
        <end position="334"/>
    </location>
</feature>
<dbReference type="Proteomes" id="UP000006906">
    <property type="component" value="Chromosome 10"/>
</dbReference>
<dbReference type="ExpressionAtlas" id="A0A2K3D9W1">
    <property type="expression patterns" value="baseline and differential"/>
</dbReference>
<dbReference type="SUPFAM" id="SSF55729">
    <property type="entry name" value="Acyl-CoA N-acyltransferases (Nat)"/>
    <property type="match status" value="1"/>
</dbReference>
<dbReference type="AlphaFoldDB" id="A0A2K3D9W1"/>
<accession>A0A2K3D9W1</accession>
<dbReference type="KEGG" id="cre:CHLRE_10g431450v5"/>
<feature type="domain" description="N-acetyltransferase" evidence="13">
    <location>
        <begin position="51"/>
        <end position="204"/>
    </location>
</feature>
<evidence type="ECO:0000256" key="12">
    <source>
        <dbReference type="SAM" id="MobiDB-lite"/>
    </source>
</evidence>
<dbReference type="STRING" id="3055.A0A2K3D9W1"/>